<dbReference type="RefSeq" id="XP_049313546.1">
    <property type="nucleotide sequence ID" value="XM_049457589.1"/>
</dbReference>
<evidence type="ECO:0000256" key="4">
    <source>
        <dbReference type="ARBA" id="ARBA00022824"/>
    </source>
</evidence>
<proteinExistence type="predicted"/>
<evidence type="ECO:0000313" key="15">
    <source>
        <dbReference type="RefSeq" id="XP_049313546.1"/>
    </source>
</evidence>
<dbReference type="CDD" id="cd21675">
    <property type="entry name" value="SMP_TEX2"/>
    <property type="match status" value="1"/>
</dbReference>
<feature type="region of interest" description="Disordered" evidence="10">
    <location>
        <begin position="1114"/>
        <end position="1156"/>
    </location>
</feature>
<name>A0ABM3JWE1_BACDO</name>
<feature type="coiled-coil region" evidence="9">
    <location>
        <begin position="450"/>
        <end position="477"/>
    </location>
</feature>
<evidence type="ECO:0000256" key="7">
    <source>
        <dbReference type="ARBA" id="ARBA00023121"/>
    </source>
</evidence>
<feature type="compositionally biased region" description="Polar residues" evidence="10">
    <location>
        <begin position="676"/>
        <end position="690"/>
    </location>
</feature>
<evidence type="ECO:0000313" key="13">
    <source>
        <dbReference type="RefSeq" id="XP_049313544.1"/>
    </source>
</evidence>
<feature type="compositionally biased region" description="Basic residues" evidence="10">
    <location>
        <begin position="268"/>
        <end position="283"/>
    </location>
</feature>
<feature type="compositionally biased region" description="Acidic residues" evidence="10">
    <location>
        <begin position="242"/>
        <end position="252"/>
    </location>
</feature>
<keyword evidence="2" id="KW-0813">Transport</keyword>
<feature type="compositionally biased region" description="Polar residues" evidence="10">
    <location>
        <begin position="1130"/>
        <end position="1141"/>
    </location>
</feature>
<feature type="region of interest" description="Disordered" evidence="10">
    <location>
        <begin position="181"/>
        <end position="298"/>
    </location>
</feature>
<dbReference type="RefSeq" id="XP_049313552.1">
    <property type="nucleotide sequence ID" value="XM_049457595.1"/>
</dbReference>
<feature type="region of interest" description="Disordered" evidence="10">
    <location>
        <begin position="399"/>
        <end position="421"/>
    </location>
</feature>
<evidence type="ECO:0000313" key="21">
    <source>
        <dbReference type="RefSeq" id="XP_049313553.1"/>
    </source>
</evidence>
<keyword evidence="6" id="KW-0445">Lipid transport</keyword>
<evidence type="ECO:0000313" key="20">
    <source>
        <dbReference type="RefSeq" id="XP_049313552.1"/>
    </source>
</evidence>
<evidence type="ECO:0000256" key="9">
    <source>
        <dbReference type="SAM" id="Coils"/>
    </source>
</evidence>
<feature type="region of interest" description="Disordered" evidence="10">
    <location>
        <begin position="1082"/>
        <end position="1101"/>
    </location>
</feature>
<feature type="compositionally biased region" description="Basic and acidic residues" evidence="10">
    <location>
        <begin position="412"/>
        <end position="421"/>
    </location>
</feature>
<dbReference type="RefSeq" id="XP_049313547.1">
    <property type="nucleotide sequence ID" value="XM_049457590.1"/>
</dbReference>
<comment type="subcellular location">
    <subcellularLocation>
        <location evidence="1">Endoplasmic reticulum membrane</location>
    </subcellularLocation>
</comment>
<feature type="region of interest" description="Disordered" evidence="10">
    <location>
        <begin position="315"/>
        <end position="380"/>
    </location>
</feature>
<evidence type="ECO:0000313" key="17">
    <source>
        <dbReference type="RefSeq" id="XP_049313548.1"/>
    </source>
</evidence>
<dbReference type="RefSeq" id="XP_049313550.1">
    <property type="nucleotide sequence ID" value="XM_049457593.1"/>
</dbReference>
<keyword evidence="9" id="KW-0175">Coiled coil</keyword>
<dbReference type="InterPro" id="IPR031468">
    <property type="entry name" value="SMP_LBD"/>
</dbReference>
<dbReference type="PANTHER" id="PTHR13466:SF0">
    <property type="entry name" value="SMP-LTD DOMAIN-CONTAINING PROTEIN"/>
    <property type="match status" value="1"/>
</dbReference>
<keyword evidence="3" id="KW-0812">Transmembrane</keyword>
<keyword evidence="4" id="KW-0256">Endoplasmic reticulum</keyword>
<dbReference type="Pfam" id="PF10296">
    <property type="entry name" value="MMM1"/>
    <property type="match status" value="1"/>
</dbReference>
<feature type="compositionally biased region" description="Low complexity" evidence="10">
    <location>
        <begin position="1142"/>
        <end position="1156"/>
    </location>
</feature>
<reference evidence="13 14" key="1">
    <citation type="submission" date="2025-05" db="UniProtKB">
        <authorList>
            <consortium name="RefSeq"/>
        </authorList>
    </citation>
    <scope>IDENTIFICATION</scope>
    <source>
        <tissue evidence="13 14">Adult</tissue>
    </source>
</reference>
<dbReference type="RefSeq" id="XP_049313548.1">
    <property type="nucleotide sequence ID" value="XM_049457591.1"/>
</dbReference>
<feature type="compositionally biased region" description="Polar residues" evidence="10">
    <location>
        <begin position="1086"/>
        <end position="1101"/>
    </location>
</feature>
<protein>
    <submittedName>
        <fullName evidence="13 14">Uncharacterized protein LOC105230130 isoform X1</fullName>
    </submittedName>
</protein>
<evidence type="ECO:0000256" key="10">
    <source>
        <dbReference type="SAM" id="MobiDB-lite"/>
    </source>
</evidence>
<evidence type="ECO:0000313" key="14">
    <source>
        <dbReference type="RefSeq" id="XP_049313545.1"/>
    </source>
</evidence>
<evidence type="ECO:0000313" key="22">
    <source>
        <dbReference type="RefSeq" id="XP_049313554.1"/>
    </source>
</evidence>
<evidence type="ECO:0000313" key="19">
    <source>
        <dbReference type="RefSeq" id="XP_049313550.1"/>
    </source>
</evidence>
<dbReference type="GeneID" id="105230130"/>
<dbReference type="RefSeq" id="XP_049313553.1">
    <property type="nucleotide sequence ID" value="XM_049457596.1"/>
</dbReference>
<feature type="domain" description="SMP-LTD" evidence="11">
    <location>
        <begin position="942"/>
        <end position="1290"/>
    </location>
</feature>
<keyword evidence="7" id="KW-0446">Lipid-binding</keyword>
<dbReference type="PROSITE" id="PS51847">
    <property type="entry name" value="SMP"/>
    <property type="match status" value="1"/>
</dbReference>
<feature type="compositionally biased region" description="Low complexity" evidence="10">
    <location>
        <begin position="284"/>
        <end position="298"/>
    </location>
</feature>
<feature type="region of interest" description="Disordered" evidence="10">
    <location>
        <begin position="671"/>
        <end position="698"/>
    </location>
</feature>
<evidence type="ECO:0000256" key="1">
    <source>
        <dbReference type="ARBA" id="ARBA00004586"/>
    </source>
</evidence>
<evidence type="ECO:0000256" key="8">
    <source>
        <dbReference type="ARBA" id="ARBA00023136"/>
    </source>
</evidence>
<feature type="compositionally biased region" description="Gly residues" evidence="10">
    <location>
        <begin position="63"/>
        <end position="89"/>
    </location>
</feature>
<sequence length="1311" mass="143102">MDSLKIPKGGNSNASGGAGGKPTGSVPITVRFNAGDECIDDIFQSFHNSNNSGGVGAGVVAGGNGSVGGGGGGGSAGGGGGGPNAGGGDSLSSSPSQHHQLQAQQNVSAYQVDDVNTRNNFLQGNFFNRKRSGSIEGVSPTSSGPNLIAALAGSDTPTVGTWKLIKGKVSQTFEDIKSSKTTTQVLSASVPKVENPRQYFPQQINDPDSDTENPTTHSSISDDLLFDLERKSPHFKGGDSDSSADGEPLPEAEVERSRLRRGLANLKSKVKSKTQHTHHHSHQSHSPSQQQPGLATAALSTATISTAFGTAAIKSMKKEPAGPPPVSSNTSLRDALMRRRRPSPTEQTERANVSPRVEPVESQATVTDKKASSKTKKRGIIAGKKEVEIESGVEMMEDTLPTLPQDPAGSAEEPKTSSRNRHDLHLHFGKRSSNKASPPHTEGLPADAETIKHQNELETLRHAAEILQRESEREREQHLQPKKKFAATMPISRLAVLIVVLLLPVHGFIRGVLACLMSFAIADSLSVLARSIIYKFFQHHPEGTDFEIPDYTKMPICEVPAVEEHKTIKSYAGWMNEIFSYDPLTFHITQTNSVYLRLDGTYLRVSTTTARIPKRIMWNEPPIDIKHVHFTSHRVFNLLGCSVELLPLGLARKRYFNRKYPIQLIIKNGAEEEMQQEPSENPSTQLSARGSKSDLASMDSRMSQVSSDILEQFGESKEKVTNLQDIDFAATVMNADLQQLQDNTQNNDSLIPCGDEVRLILFSRGDREKEDWYRRFVAASEGDVHDQMLRLPNLKFVDDAELQRAAAKAAQMPLDLRDNATPENENHAEMESHVLPTDMAPPLVVESGKLAKGETFKDIPDDMEVVPSPTDTFEGLLMSSCAARNPPDYIRFMAIYQSACKDPKIAVQSKPKTLDKNEKSRRSKRNAKDLWKGIDQSLFLGPSGSVVWANVLIGRVLYSCLHDNMVKDKIKELLQKKISAIKLPSFIEDVVITKINLGDTPPLIHRVSQPMLDERGTWVDADITYEGLLQLTVTTKLNLMRIKQQKRPTDPLNITVPNPINTGPNAPPVTNFTVVPPIVIADGEGTSRSSTNARLYGDDTNNVDEVSSNVIFDSDAESTGDSDTDPESLNAPTATGATPNIGTTATTAGQSAQADGSSAAATDYHFIPTAPGNARRIFRIVDRIAASNFFQYATDLPVVQRAIENMNTNITLRVDLRGLVGRGVINIPPPPSDRIWLSFRGPPRLWLSAKPALGEKSVDYSIVTSIIESKLCEVVNKFLVYPNMVDVTIPFLGQPTYEYLRGEKTTKKTTE</sequence>
<feature type="region of interest" description="Disordered" evidence="10">
    <location>
        <begin position="63"/>
        <end position="106"/>
    </location>
</feature>
<feature type="compositionally biased region" description="Acidic residues" evidence="10">
    <location>
        <begin position="1114"/>
        <end position="1126"/>
    </location>
</feature>
<organism evidence="12 17">
    <name type="scientific">Bactrocera dorsalis</name>
    <name type="common">Oriental fruit fly</name>
    <name type="synonym">Dacus dorsalis</name>
    <dbReference type="NCBI Taxonomy" id="27457"/>
    <lineage>
        <taxon>Eukaryota</taxon>
        <taxon>Metazoa</taxon>
        <taxon>Ecdysozoa</taxon>
        <taxon>Arthropoda</taxon>
        <taxon>Hexapoda</taxon>
        <taxon>Insecta</taxon>
        <taxon>Pterygota</taxon>
        <taxon>Neoptera</taxon>
        <taxon>Endopterygota</taxon>
        <taxon>Diptera</taxon>
        <taxon>Brachycera</taxon>
        <taxon>Muscomorpha</taxon>
        <taxon>Tephritoidea</taxon>
        <taxon>Tephritidae</taxon>
        <taxon>Bactrocera</taxon>
        <taxon>Bactrocera</taxon>
    </lineage>
</organism>
<feature type="region of interest" description="Disordered" evidence="10">
    <location>
        <begin position="1"/>
        <end position="28"/>
    </location>
</feature>
<evidence type="ECO:0000256" key="3">
    <source>
        <dbReference type="ARBA" id="ARBA00022692"/>
    </source>
</evidence>
<dbReference type="RefSeq" id="XP_049313545.1">
    <property type="nucleotide sequence ID" value="XM_049457588.1"/>
</dbReference>
<gene>
    <name evidence="13 14 15 16 17 18 19 20 21 22" type="primary">LOC105230130</name>
</gene>
<dbReference type="RefSeq" id="XP_049313554.1">
    <property type="nucleotide sequence ID" value="XM_049457597.1"/>
</dbReference>
<evidence type="ECO:0000256" key="6">
    <source>
        <dbReference type="ARBA" id="ARBA00023055"/>
    </source>
</evidence>
<feature type="compositionally biased region" description="Basic and acidic residues" evidence="10">
    <location>
        <begin position="227"/>
        <end position="239"/>
    </location>
</feature>
<evidence type="ECO:0000256" key="5">
    <source>
        <dbReference type="ARBA" id="ARBA00022989"/>
    </source>
</evidence>
<feature type="compositionally biased region" description="Polar residues" evidence="10">
    <location>
        <begin position="200"/>
        <end position="221"/>
    </location>
</feature>
<evidence type="ECO:0000259" key="11">
    <source>
        <dbReference type="PROSITE" id="PS51847"/>
    </source>
</evidence>
<dbReference type="PANTHER" id="PTHR13466">
    <property type="entry name" value="TEX2 PROTEIN-RELATED"/>
    <property type="match status" value="1"/>
</dbReference>
<feature type="compositionally biased region" description="Low complexity" evidence="10">
    <location>
        <begin position="90"/>
        <end position="105"/>
    </location>
</feature>
<keyword evidence="8" id="KW-0472">Membrane</keyword>
<dbReference type="RefSeq" id="XP_049313544.1">
    <property type="nucleotide sequence ID" value="XM_049457587.1"/>
</dbReference>
<dbReference type="InterPro" id="IPR019411">
    <property type="entry name" value="MMM1_dom"/>
</dbReference>
<accession>A0ABM3JWE1</accession>
<evidence type="ECO:0000313" key="16">
    <source>
        <dbReference type="RefSeq" id="XP_049313547.1"/>
    </source>
</evidence>
<evidence type="ECO:0000256" key="2">
    <source>
        <dbReference type="ARBA" id="ARBA00022448"/>
    </source>
</evidence>
<evidence type="ECO:0000313" key="18">
    <source>
        <dbReference type="RefSeq" id="XP_049313549.1"/>
    </source>
</evidence>
<evidence type="ECO:0000313" key="12">
    <source>
        <dbReference type="Proteomes" id="UP001652620"/>
    </source>
</evidence>
<keyword evidence="5" id="KW-1133">Transmembrane helix</keyword>
<dbReference type="RefSeq" id="XP_049313549.1">
    <property type="nucleotide sequence ID" value="XM_049457592.1"/>
</dbReference>
<dbReference type="Proteomes" id="UP001652620">
    <property type="component" value="Chromosome 5"/>
</dbReference>
<keyword evidence="12" id="KW-1185">Reference proteome</keyword>